<dbReference type="Proteomes" id="UP000242447">
    <property type="component" value="Chromosome"/>
</dbReference>
<evidence type="ECO:0000256" key="3">
    <source>
        <dbReference type="ARBA" id="ARBA00022448"/>
    </source>
</evidence>
<keyword evidence="9" id="KW-0479">Metal-binding</keyword>
<feature type="transmembrane region" description="Helical" evidence="9">
    <location>
        <begin position="323"/>
        <end position="350"/>
    </location>
</feature>
<evidence type="ECO:0000256" key="9">
    <source>
        <dbReference type="RuleBase" id="RU362011"/>
    </source>
</evidence>
<dbReference type="KEGG" id="kro:BVG79_01839"/>
<evidence type="ECO:0000313" key="11">
    <source>
        <dbReference type="EMBL" id="ARO15181.1"/>
    </source>
</evidence>
<dbReference type="Gene3D" id="3.10.580.10">
    <property type="entry name" value="CBS-domain"/>
    <property type="match status" value="1"/>
</dbReference>
<feature type="domain" description="CBS" evidence="10">
    <location>
        <begin position="214"/>
        <end position="271"/>
    </location>
</feature>
<dbReference type="AlphaFoldDB" id="A0A1W6P1A7"/>
<dbReference type="InterPro" id="IPR000644">
    <property type="entry name" value="CBS_dom"/>
</dbReference>
<dbReference type="Pfam" id="PF01769">
    <property type="entry name" value="MgtE"/>
    <property type="match status" value="1"/>
</dbReference>
<keyword evidence="12" id="KW-1185">Reference proteome</keyword>
<keyword evidence="3 9" id="KW-0813">Transport</keyword>
<evidence type="ECO:0000256" key="7">
    <source>
        <dbReference type="ARBA" id="ARBA00023136"/>
    </source>
</evidence>
<name>A0A1W6P1A7_9RHOB</name>
<evidence type="ECO:0000256" key="2">
    <source>
        <dbReference type="ARBA" id="ARBA00009749"/>
    </source>
</evidence>
<dbReference type="STRING" id="92947.BVG79_01839"/>
<dbReference type="InterPro" id="IPR038076">
    <property type="entry name" value="MgtE_N_sf"/>
</dbReference>
<dbReference type="GO" id="GO:0046872">
    <property type="term" value="F:metal ion binding"/>
    <property type="evidence" value="ECO:0007669"/>
    <property type="project" value="UniProtKB-KW"/>
</dbReference>
<dbReference type="PANTHER" id="PTHR43773">
    <property type="entry name" value="MAGNESIUM TRANSPORTER MGTE"/>
    <property type="match status" value="1"/>
</dbReference>
<feature type="transmembrane region" description="Helical" evidence="9">
    <location>
        <begin position="371"/>
        <end position="394"/>
    </location>
</feature>
<dbReference type="SMART" id="SM00116">
    <property type="entry name" value="CBS"/>
    <property type="match status" value="2"/>
</dbReference>
<keyword evidence="9" id="KW-1003">Cell membrane</keyword>
<dbReference type="PROSITE" id="PS51371">
    <property type="entry name" value="CBS"/>
    <property type="match status" value="1"/>
</dbReference>
<dbReference type="PANTHER" id="PTHR43773:SF1">
    <property type="entry name" value="MAGNESIUM TRANSPORTER MGTE"/>
    <property type="match status" value="1"/>
</dbReference>
<keyword evidence="6 9" id="KW-1133">Transmembrane helix</keyword>
<dbReference type="OrthoDB" id="9790355at2"/>
<accession>A0A1W6P1A7</accession>
<evidence type="ECO:0000256" key="1">
    <source>
        <dbReference type="ARBA" id="ARBA00004141"/>
    </source>
</evidence>
<dbReference type="GO" id="GO:0015095">
    <property type="term" value="F:magnesium ion transmembrane transporter activity"/>
    <property type="evidence" value="ECO:0007669"/>
    <property type="project" value="UniProtKB-UniRule"/>
</dbReference>
<dbReference type="SUPFAM" id="SSF54631">
    <property type="entry name" value="CBS-domain pair"/>
    <property type="match status" value="1"/>
</dbReference>
<dbReference type="GO" id="GO:0005886">
    <property type="term" value="C:plasma membrane"/>
    <property type="evidence" value="ECO:0007669"/>
    <property type="project" value="UniProtKB-SubCell"/>
</dbReference>
<keyword evidence="5 9" id="KW-0460">Magnesium</keyword>
<dbReference type="CDD" id="cd04606">
    <property type="entry name" value="CBS_pair_Mg_transporter"/>
    <property type="match status" value="1"/>
</dbReference>
<reference evidence="11 12" key="1">
    <citation type="submission" date="2017-02" db="EMBL/GenBank/DDBJ databases">
        <title>Ketogulonicigenium robustum SPU B003 Genome sequencing and assembly.</title>
        <authorList>
            <person name="Li Y."/>
            <person name="Liu L."/>
            <person name="Wang C."/>
            <person name="Zhang M."/>
            <person name="Zhang T."/>
            <person name="Zhang Y."/>
        </authorList>
    </citation>
    <scope>NUCLEOTIDE SEQUENCE [LARGE SCALE GENOMIC DNA]</scope>
    <source>
        <strain evidence="11 12">SPU_B003</strain>
    </source>
</reference>
<comment type="subcellular location">
    <subcellularLocation>
        <location evidence="9">Cell membrane</location>
        <topology evidence="9">Multi-pass membrane protein</topology>
    </subcellularLocation>
    <subcellularLocation>
        <location evidence="1">Membrane</location>
        <topology evidence="1">Multi-pass membrane protein</topology>
    </subcellularLocation>
</comment>
<evidence type="ECO:0000256" key="4">
    <source>
        <dbReference type="ARBA" id="ARBA00022692"/>
    </source>
</evidence>
<evidence type="ECO:0000256" key="8">
    <source>
        <dbReference type="PROSITE-ProRule" id="PRU00703"/>
    </source>
</evidence>
<feature type="transmembrane region" description="Helical" evidence="9">
    <location>
        <begin position="297"/>
        <end position="317"/>
    </location>
</feature>
<dbReference type="Gene3D" id="1.25.60.10">
    <property type="entry name" value="MgtE N-terminal domain-like"/>
    <property type="match status" value="1"/>
</dbReference>
<proteinExistence type="inferred from homology"/>
<evidence type="ECO:0000259" key="10">
    <source>
        <dbReference type="PROSITE" id="PS51371"/>
    </source>
</evidence>
<comment type="subunit">
    <text evidence="9">Homodimer.</text>
</comment>
<evidence type="ECO:0000256" key="5">
    <source>
        <dbReference type="ARBA" id="ARBA00022842"/>
    </source>
</evidence>
<feature type="transmembrane region" description="Helical" evidence="9">
    <location>
        <begin position="436"/>
        <end position="459"/>
    </location>
</feature>
<dbReference type="InterPro" id="IPR006669">
    <property type="entry name" value="MgtE_transporter"/>
</dbReference>
<dbReference type="RefSeq" id="WP_085786608.1">
    <property type="nucleotide sequence ID" value="NZ_CP019937.1"/>
</dbReference>
<dbReference type="Pfam" id="PF00571">
    <property type="entry name" value="CBS"/>
    <property type="match status" value="1"/>
</dbReference>
<dbReference type="InterPro" id="IPR006667">
    <property type="entry name" value="SLC41_membr_dom"/>
</dbReference>
<sequence>MDQTEDKTLESEDNFGLSPRIFDQALDAIEAEDAPALEALLDPLHPADIADLIEQLDGRDRRALLELAPSAVDGDVLSELDENLRDAVIPQMAPEQLAEAVRDLESDDVVDLVEYLDTAQQEAVLDALPASDRVAVEKALAYPEESAGRLMQVEVARAPEHWSVGEAIDFLRSSPTLPDQFYHLVLVDPRMRPVGQATLGRILSSGRDALLKDIVEDTFITFKVTDDEGDIARAFNQYHLISSPVVDANERLVGVITIDDAMNVLDEEHAEDMLRLAGVGESATISDSTFETVKQRFPWLIVNLFTVNLAALIVGLFDHTIAAVVAVAALMPVVASMGGSAGTQSLTVAVRALATHDLTSSNALRVIRRELFVGLFNGFVFAAIMAAVGTFGYGNSLLGLSLALAMITNMVVAALAGVLVPVLLDKLGFDPALASGTFVTTTTDMVGFFSFLGIATLILL</sequence>
<keyword evidence="4 9" id="KW-0812">Transmembrane</keyword>
<dbReference type="Gene3D" id="1.10.357.20">
    <property type="entry name" value="SLC41 divalent cation transporters, integral membrane domain"/>
    <property type="match status" value="1"/>
</dbReference>
<dbReference type="SUPFAM" id="SSF158791">
    <property type="entry name" value="MgtE N-terminal domain-like"/>
    <property type="match status" value="1"/>
</dbReference>
<keyword evidence="8" id="KW-0129">CBS domain</keyword>
<dbReference type="SUPFAM" id="SSF161093">
    <property type="entry name" value="MgtE membrane domain-like"/>
    <property type="match status" value="1"/>
</dbReference>
<organism evidence="11 12">
    <name type="scientific">Ketogulonicigenium robustum</name>
    <dbReference type="NCBI Taxonomy" id="92947"/>
    <lineage>
        <taxon>Bacteria</taxon>
        <taxon>Pseudomonadati</taxon>
        <taxon>Pseudomonadota</taxon>
        <taxon>Alphaproteobacteria</taxon>
        <taxon>Rhodobacterales</taxon>
        <taxon>Roseobacteraceae</taxon>
        <taxon>Ketogulonicigenium</taxon>
    </lineage>
</organism>
<evidence type="ECO:0000256" key="6">
    <source>
        <dbReference type="ARBA" id="ARBA00022989"/>
    </source>
</evidence>
<protein>
    <recommendedName>
        <fullName evidence="9">Magnesium transporter MgtE</fullName>
    </recommendedName>
</protein>
<dbReference type="Pfam" id="PF03448">
    <property type="entry name" value="MgtE_N"/>
    <property type="match status" value="1"/>
</dbReference>
<dbReference type="NCBIfam" id="TIGR00400">
    <property type="entry name" value="mgtE"/>
    <property type="match status" value="1"/>
</dbReference>
<feature type="transmembrane region" description="Helical" evidence="9">
    <location>
        <begin position="400"/>
        <end position="424"/>
    </location>
</feature>
<evidence type="ECO:0000313" key="12">
    <source>
        <dbReference type="Proteomes" id="UP000242447"/>
    </source>
</evidence>
<dbReference type="EMBL" id="CP019937">
    <property type="protein sequence ID" value="ARO15181.1"/>
    <property type="molecule type" value="Genomic_DNA"/>
</dbReference>
<comment type="function">
    <text evidence="9">Acts as a magnesium transporter.</text>
</comment>
<dbReference type="SMART" id="SM00924">
    <property type="entry name" value="MgtE_N"/>
    <property type="match status" value="1"/>
</dbReference>
<keyword evidence="7 9" id="KW-0472">Membrane</keyword>
<gene>
    <name evidence="11" type="primary">mgtE</name>
    <name evidence="11" type="ORF">BVG79_01839</name>
</gene>
<dbReference type="InterPro" id="IPR046342">
    <property type="entry name" value="CBS_dom_sf"/>
</dbReference>
<comment type="similarity">
    <text evidence="2 9">Belongs to the SLC41A transporter family.</text>
</comment>
<dbReference type="InterPro" id="IPR036739">
    <property type="entry name" value="SLC41_membr_dom_sf"/>
</dbReference>
<dbReference type="InterPro" id="IPR006668">
    <property type="entry name" value="Mg_transptr_MgtE_intracell_dom"/>
</dbReference>